<protein>
    <submittedName>
        <fullName evidence="2">Uncharacterized protein</fullName>
    </submittedName>
</protein>
<evidence type="ECO:0000313" key="3">
    <source>
        <dbReference type="Proteomes" id="UP001176059"/>
    </source>
</evidence>
<sequence length="499" mass="56825">MVFDCSHEATLIDKRAHPKRSDNDLTIVKMKTTLYKGQSRCFPHFYTIMAVTSIRCFSRTSLPSEARRGSHGKLSYDPGLKAALAPVLSPATAHCIYYHRRPDVNASSMLIQNIFPESPQSCSRHYYEPSNDKLLLHSGLFRHRHISENRALATWISLCIQRKLVLYDPGICFDERELLDTLTYKLTKSLQFLNSPTPAIFIALLYLYRIFPDHIPYFGNPDEECSAALQRLFLLCLRLALQWFEDRSEFWDFRVRNFKWHELLGLERAVFRNADVHTLHLLGHNLCVSNIAYARWLSHLLSTLPALLPDRLNERREISRLIHAIRPSLTPEFLHPNCLPCSGLPFDKNWKPAHSCAEAFTERGRNLMDCITYRLSVPLYAGPTVTERLEDAKGSPRTTHSNPVELNDSSTSPESSTDSINTHITSPDLNPLPAQLKPSPPKRGSFRNQRCSPARLDGCTVRFKRSQLPRSPFPSSATSSISSILYGASRLLLERLLGD</sequence>
<keyword evidence="3" id="KW-1185">Reference proteome</keyword>
<accession>A0AA38MWF5</accession>
<reference evidence="2" key="1">
    <citation type="submission" date="2022-08" db="EMBL/GenBank/DDBJ databases">
        <authorList>
            <consortium name="DOE Joint Genome Institute"/>
            <person name="Min B."/>
            <person name="Sierra-Patev S."/>
            <person name="Naranjo-Ortiz M."/>
            <person name="Looney B."/>
            <person name="Konkel Z."/>
            <person name="Slot J.C."/>
            <person name="Sakamoto Y."/>
            <person name="Steenwyk J.L."/>
            <person name="Rokas A."/>
            <person name="Carro J."/>
            <person name="Camarero S."/>
            <person name="Ferreira P."/>
            <person name="Molpeceres G."/>
            <person name="Ruiz-duenas F.J."/>
            <person name="Serrano A."/>
            <person name="Henrissat B."/>
            <person name="Drula E."/>
            <person name="Hughes K.W."/>
            <person name="Mata J.L."/>
            <person name="Ishikawa N.K."/>
            <person name="Vargas-Isla R."/>
            <person name="Ushijima S."/>
            <person name="Smith C.A."/>
            <person name="Ahrendt S."/>
            <person name="Andreopoulos W."/>
            <person name="He G."/>
            <person name="LaButti K."/>
            <person name="Lipzen A."/>
            <person name="Ng V."/>
            <person name="Riley R."/>
            <person name="Sandor L."/>
            <person name="Barry K."/>
            <person name="Martinez A.T."/>
            <person name="Xiao Y."/>
            <person name="Gibbons J.G."/>
            <person name="Terashima K."/>
            <person name="Hibbett D.S."/>
            <person name="Grigoriev I.V."/>
        </authorList>
    </citation>
    <scope>NUCLEOTIDE SEQUENCE</scope>
    <source>
        <strain evidence="2">ET3784</strain>
    </source>
</reference>
<name>A0AA38MWF5_9AGAR</name>
<proteinExistence type="predicted"/>
<reference evidence="2" key="2">
    <citation type="journal article" date="2023" name="Proc. Natl. Acad. Sci. U.S.A.">
        <title>A global phylogenomic analysis of the shiitake genus Lentinula.</title>
        <authorList>
            <person name="Sierra-Patev S."/>
            <person name="Min B."/>
            <person name="Naranjo-Ortiz M."/>
            <person name="Looney B."/>
            <person name="Konkel Z."/>
            <person name="Slot J.C."/>
            <person name="Sakamoto Y."/>
            <person name="Steenwyk J.L."/>
            <person name="Rokas A."/>
            <person name="Carro J."/>
            <person name="Camarero S."/>
            <person name="Ferreira P."/>
            <person name="Molpeceres G."/>
            <person name="Ruiz-Duenas F.J."/>
            <person name="Serrano A."/>
            <person name="Henrissat B."/>
            <person name="Drula E."/>
            <person name="Hughes K.W."/>
            <person name="Mata J.L."/>
            <person name="Ishikawa N.K."/>
            <person name="Vargas-Isla R."/>
            <person name="Ushijima S."/>
            <person name="Smith C.A."/>
            <person name="Donoghue J."/>
            <person name="Ahrendt S."/>
            <person name="Andreopoulos W."/>
            <person name="He G."/>
            <person name="LaButti K."/>
            <person name="Lipzen A."/>
            <person name="Ng V."/>
            <person name="Riley R."/>
            <person name="Sandor L."/>
            <person name="Barry K."/>
            <person name="Martinez A.T."/>
            <person name="Xiao Y."/>
            <person name="Gibbons J.G."/>
            <person name="Terashima K."/>
            <person name="Grigoriev I.V."/>
            <person name="Hibbett D."/>
        </authorList>
    </citation>
    <scope>NUCLEOTIDE SEQUENCE</scope>
    <source>
        <strain evidence="2">ET3784</strain>
    </source>
</reference>
<evidence type="ECO:0000256" key="1">
    <source>
        <dbReference type="SAM" id="MobiDB-lite"/>
    </source>
</evidence>
<feature type="compositionally biased region" description="Low complexity" evidence="1">
    <location>
        <begin position="408"/>
        <end position="419"/>
    </location>
</feature>
<gene>
    <name evidence="2" type="ORF">DFJ43DRAFT_756386</name>
</gene>
<dbReference type="AlphaFoldDB" id="A0AA38MWF5"/>
<organism evidence="2 3">
    <name type="scientific">Lentinula guzmanii</name>
    <dbReference type="NCBI Taxonomy" id="2804957"/>
    <lineage>
        <taxon>Eukaryota</taxon>
        <taxon>Fungi</taxon>
        <taxon>Dikarya</taxon>
        <taxon>Basidiomycota</taxon>
        <taxon>Agaricomycotina</taxon>
        <taxon>Agaricomycetes</taxon>
        <taxon>Agaricomycetidae</taxon>
        <taxon>Agaricales</taxon>
        <taxon>Marasmiineae</taxon>
        <taxon>Omphalotaceae</taxon>
        <taxon>Lentinula</taxon>
    </lineage>
</organism>
<feature type="region of interest" description="Disordered" evidence="1">
    <location>
        <begin position="390"/>
        <end position="452"/>
    </location>
</feature>
<comment type="caution">
    <text evidence="2">The sequence shown here is derived from an EMBL/GenBank/DDBJ whole genome shotgun (WGS) entry which is preliminary data.</text>
</comment>
<evidence type="ECO:0000313" key="2">
    <source>
        <dbReference type="EMBL" id="KAJ3718580.1"/>
    </source>
</evidence>
<dbReference type="EMBL" id="JANVFO010000069">
    <property type="protein sequence ID" value="KAJ3718580.1"/>
    <property type="molecule type" value="Genomic_DNA"/>
</dbReference>
<dbReference type="Proteomes" id="UP001176059">
    <property type="component" value="Unassembled WGS sequence"/>
</dbReference>